<comment type="caution">
    <text evidence="2">The sequence shown here is derived from an EMBL/GenBank/DDBJ whole genome shotgun (WGS) entry which is preliminary data.</text>
</comment>
<dbReference type="AlphaFoldDB" id="A0AAV4TRA8"/>
<keyword evidence="3" id="KW-1185">Reference proteome</keyword>
<name>A0AAV4TRA8_9ARAC</name>
<accession>A0AAV4TRA8</accession>
<sequence length="109" mass="12433">MQETERKKFNLKTDEHPNLLNLGRHVSLLNDFSPPSPQSKSPPNFRPGEQVLNNAFRVTKSNKSPINVAFPFLFFSLSPSTRPSNWYGLMPKGILQNSLPVYTFDGKRE</sequence>
<dbReference type="Proteomes" id="UP001054837">
    <property type="component" value="Unassembled WGS sequence"/>
</dbReference>
<evidence type="ECO:0000313" key="2">
    <source>
        <dbReference type="EMBL" id="GIY47277.1"/>
    </source>
</evidence>
<proteinExistence type="predicted"/>
<organism evidence="2 3">
    <name type="scientific">Caerostris darwini</name>
    <dbReference type="NCBI Taxonomy" id="1538125"/>
    <lineage>
        <taxon>Eukaryota</taxon>
        <taxon>Metazoa</taxon>
        <taxon>Ecdysozoa</taxon>
        <taxon>Arthropoda</taxon>
        <taxon>Chelicerata</taxon>
        <taxon>Arachnida</taxon>
        <taxon>Araneae</taxon>
        <taxon>Araneomorphae</taxon>
        <taxon>Entelegynae</taxon>
        <taxon>Araneoidea</taxon>
        <taxon>Araneidae</taxon>
        <taxon>Caerostris</taxon>
    </lineage>
</organism>
<reference evidence="2 3" key="1">
    <citation type="submission" date="2021-06" db="EMBL/GenBank/DDBJ databases">
        <title>Caerostris darwini draft genome.</title>
        <authorList>
            <person name="Kono N."/>
            <person name="Arakawa K."/>
        </authorList>
    </citation>
    <scope>NUCLEOTIDE SEQUENCE [LARGE SCALE GENOMIC DNA]</scope>
</reference>
<evidence type="ECO:0000256" key="1">
    <source>
        <dbReference type="SAM" id="MobiDB-lite"/>
    </source>
</evidence>
<gene>
    <name evidence="2" type="ORF">CDAR_439841</name>
</gene>
<protein>
    <submittedName>
        <fullName evidence="2">Uncharacterized protein</fullName>
    </submittedName>
</protein>
<feature type="region of interest" description="Disordered" evidence="1">
    <location>
        <begin position="27"/>
        <end position="49"/>
    </location>
</feature>
<evidence type="ECO:0000313" key="3">
    <source>
        <dbReference type="Proteomes" id="UP001054837"/>
    </source>
</evidence>
<dbReference type="EMBL" id="BPLQ01009909">
    <property type="protein sequence ID" value="GIY47277.1"/>
    <property type="molecule type" value="Genomic_DNA"/>
</dbReference>